<dbReference type="NCBIfam" id="TIGR02227">
    <property type="entry name" value="sigpep_I_bact"/>
    <property type="match status" value="1"/>
</dbReference>
<dbReference type="GO" id="GO:0005886">
    <property type="term" value="C:plasma membrane"/>
    <property type="evidence" value="ECO:0007669"/>
    <property type="project" value="UniProtKB-SubCell"/>
</dbReference>
<comment type="caution">
    <text evidence="8">The sequence shown here is derived from an EMBL/GenBank/DDBJ whole genome shotgun (WGS) entry which is preliminary data.</text>
</comment>
<proteinExistence type="inferred from homology"/>
<dbReference type="AlphaFoldDB" id="A0A4V6Q6Z4"/>
<gene>
    <name evidence="8" type="ORF">CLV71_102307</name>
</gene>
<evidence type="ECO:0000256" key="3">
    <source>
        <dbReference type="ARBA" id="ARBA00022670"/>
    </source>
</evidence>
<evidence type="ECO:0000256" key="4">
    <source>
        <dbReference type="ARBA" id="ARBA00022801"/>
    </source>
</evidence>
<protein>
    <recommendedName>
        <fullName evidence="6">Signal peptidase I</fullName>
        <ecNumber evidence="6">3.4.21.89</ecNumber>
    </recommendedName>
</protein>
<dbReference type="PANTHER" id="PTHR43390:SF1">
    <property type="entry name" value="CHLOROPLAST PROCESSING PEPTIDASE"/>
    <property type="match status" value="1"/>
</dbReference>
<evidence type="ECO:0000256" key="1">
    <source>
        <dbReference type="ARBA" id="ARBA00004401"/>
    </source>
</evidence>
<dbReference type="EC" id="3.4.21.89" evidence="6"/>
<evidence type="ECO:0000256" key="5">
    <source>
        <dbReference type="PIRSR" id="PIRSR600223-1"/>
    </source>
</evidence>
<dbReference type="SUPFAM" id="SSF51306">
    <property type="entry name" value="LexA/Signal peptidase"/>
    <property type="match status" value="1"/>
</dbReference>
<keyword evidence="9" id="KW-1185">Reference proteome</keyword>
<sequence>MIVLLAVSVAVVAALLWLRLRLVVVTVRGDSMAPTLRSGDQVLVRRKPLRAVPAGALVVFARPRTTEPGWMIKRVIAVPGDVIPRARVATLWSYPGNRVPAHQMVVLGDNPDESYDSRHFGYVEEQALLGVVHRVSRRAEHQRQGGS</sequence>
<feature type="active site" evidence="5">
    <location>
        <position position="73"/>
    </location>
</feature>
<dbReference type="GO" id="GO:0006465">
    <property type="term" value="P:signal peptide processing"/>
    <property type="evidence" value="ECO:0007669"/>
    <property type="project" value="InterPro"/>
</dbReference>
<dbReference type="InterPro" id="IPR036286">
    <property type="entry name" value="LexA/Signal_pep-like_sf"/>
</dbReference>
<dbReference type="PRINTS" id="PR00727">
    <property type="entry name" value="LEADERPTASE"/>
</dbReference>
<comment type="subcellular location">
    <subcellularLocation>
        <location evidence="1">Cell membrane</location>
        <topology evidence="1">Single-pass type II membrane protein</topology>
    </subcellularLocation>
    <subcellularLocation>
        <location evidence="6">Membrane</location>
        <topology evidence="6">Single-pass type II membrane protein</topology>
    </subcellularLocation>
</comment>
<dbReference type="GO" id="GO:0004252">
    <property type="term" value="F:serine-type endopeptidase activity"/>
    <property type="evidence" value="ECO:0007669"/>
    <property type="project" value="InterPro"/>
</dbReference>
<name>A0A4V6Q6Z4_9PSEU</name>
<dbReference type="CDD" id="cd06530">
    <property type="entry name" value="S26_SPase_I"/>
    <property type="match status" value="1"/>
</dbReference>
<feature type="domain" description="Peptidase S26" evidence="7">
    <location>
        <begin position="4"/>
        <end position="84"/>
    </location>
</feature>
<organism evidence="8 9">
    <name type="scientific">Actinophytocola oryzae</name>
    <dbReference type="NCBI Taxonomy" id="502181"/>
    <lineage>
        <taxon>Bacteria</taxon>
        <taxon>Bacillati</taxon>
        <taxon>Actinomycetota</taxon>
        <taxon>Actinomycetes</taxon>
        <taxon>Pseudonocardiales</taxon>
        <taxon>Pseudonocardiaceae</taxon>
    </lineage>
</organism>
<dbReference type="RefSeq" id="WP_133901506.1">
    <property type="nucleotide sequence ID" value="NZ_SOCP01000002.1"/>
</dbReference>
<evidence type="ECO:0000259" key="7">
    <source>
        <dbReference type="Pfam" id="PF10502"/>
    </source>
</evidence>
<keyword evidence="3 6" id="KW-0645">Protease</keyword>
<dbReference type="InterPro" id="IPR019533">
    <property type="entry name" value="Peptidase_S26"/>
</dbReference>
<dbReference type="EMBL" id="SOCP01000002">
    <property type="protein sequence ID" value="TDV56241.1"/>
    <property type="molecule type" value="Genomic_DNA"/>
</dbReference>
<feature type="active site" evidence="5">
    <location>
        <position position="31"/>
    </location>
</feature>
<dbReference type="InterPro" id="IPR000223">
    <property type="entry name" value="Pept_S26A_signal_pept_1"/>
</dbReference>
<dbReference type="OrthoDB" id="5518017at2"/>
<comment type="catalytic activity">
    <reaction evidence="6">
        <text>Cleavage of hydrophobic, N-terminal signal or leader sequences from secreted and periplasmic proteins.</text>
        <dbReference type="EC" id="3.4.21.89"/>
    </reaction>
</comment>
<evidence type="ECO:0000256" key="2">
    <source>
        <dbReference type="ARBA" id="ARBA00009370"/>
    </source>
</evidence>
<evidence type="ECO:0000256" key="6">
    <source>
        <dbReference type="RuleBase" id="RU362042"/>
    </source>
</evidence>
<feature type="domain" description="Peptidase S26" evidence="7">
    <location>
        <begin position="96"/>
        <end position="133"/>
    </location>
</feature>
<dbReference type="PROSITE" id="PS00501">
    <property type="entry name" value="SPASE_I_1"/>
    <property type="match status" value="1"/>
</dbReference>
<dbReference type="Proteomes" id="UP000294927">
    <property type="component" value="Unassembled WGS sequence"/>
</dbReference>
<accession>A0A4V6Q6Z4</accession>
<dbReference type="GO" id="GO:0009003">
    <property type="term" value="F:signal peptidase activity"/>
    <property type="evidence" value="ECO:0007669"/>
    <property type="project" value="UniProtKB-EC"/>
</dbReference>
<comment type="similarity">
    <text evidence="2 6">Belongs to the peptidase S26 family.</text>
</comment>
<dbReference type="Gene3D" id="2.10.109.10">
    <property type="entry name" value="Umud Fragment, subunit A"/>
    <property type="match status" value="1"/>
</dbReference>
<dbReference type="Pfam" id="PF10502">
    <property type="entry name" value="Peptidase_S26"/>
    <property type="match status" value="2"/>
</dbReference>
<evidence type="ECO:0000313" key="8">
    <source>
        <dbReference type="EMBL" id="TDV56241.1"/>
    </source>
</evidence>
<dbReference type="PANTHER" id="PTHR43390">
    <property type="entry name" value="SIGNAL PEPTIDASE I"/>
    <property type="match status" value="1"/>
</dbReference>
<keyword evidence="4 6" id="KW-0378">Hydrolase</keyword>
<dbReference type="InterPro" id="IPR019756">
    <property type="entry name" value="Pept_S26A_signal_pept_1_Ser-AS"/>
</dbReference>
<evidence type="ECO:0000313" key="9">
    <source>
        <dbReference type="Proteomes" id="UP000294927"/>
    </source>
</evidence>
<reference evidence="8 9" key="1">
    <citation type="submission" date="2019-03" db="EMBL/GenBank/DDBJ databases">
        <title>Genomic Encyclopedia of Archaeal and Bacterial Type Strains, Phase II (KMG-II): from individual species to whole genera.</title>
        <authorList>
            <person name="Goeker M."/>
        </authorList>
    </citation>
    <scope>NUCLEOTIDE SEQUENCE [LARGE SCALE GENOMIC DNA]</scope>
    <source>
        <strain evidence="8 9">DSM 45499</strain>
    </source>
</reference>